<evidence type="ECO:0000256" key="1">
    <source>
        <dbReference type="SAM" id="MobiDB-lite"/>
    </source>
</evidence>
<feature type="region of interest" description="Disordered" evidence="1">
    <location>
        <begin position="1"/>
        <end position="43"/>
    </location>
</feature>
<dbReference type="InterPro" id="IPR048126">
    <property type="entry name" value="Toxin_VasX"/>
</dbReference>
<dbReference type="InterPro" id="IPR046864">
    <property type="entry name" value="VasX_N"/>
</dbReference>
<keyword evidence="4" id="KW-1185">Reference proteome</keyword>
<dbReference type="AlphaFoldDB" id="A0A514ECV7"/>
<dbReference type="CDD" id="cd20707">
    <property type="entry name" value="MIX_III"/>
    <property type="match status" value="1"/>
</dbReference>
<evidence type="ECO:0000313" key="4">
    <source>
        <dbReference type="Proteomes" id="UP000319349"/>
    </source>
</evidence>
<sequence length="1049" mass="115530">MDDQKPSKAPPQSSPSPSGGWESPTVGFPGVGGDGKPLTDLPVVSVKPDDSSKDLCDACRMTGLAIMPVRYAVLPQDCIAYPVKDGRACSESIGQAGYSYGLRVLRQGMLYVFYESGPFGKNFWQAYAVAQNGEMRLQPSAQSAQPIVGGGLPPCKREGHDYRRTRFIVIPKPQQCCKVWIAFSNDPWTPATLDRYAGDTKQRADRMQCIEPASWVSSPTRQQDILPLSKADDLKMAMEYATFAQPVGDHPLFPYFRAPKPISTDSGDYRAAVLASNSTRYPWSLRNQRALGDGESDLSLKADFQTMKAASVKPGSKDPGTPMMLALWDPVGVAHELNGFRHDVVGHIARYYIERDMQVGAIEQFRSIELLLQQHAAVMAGKMRQASQDEARRQIEEGNEWAESSLQSDEQKIAADERALMERYRQGEIDWQAYKSGRSSSIARNQPFDEARQREIEYRYSFHDSLRVIDNPDRLAETERLALAWNRSQAQRDWNGKYRPLVDAIAIAAFEAKLQAFMDAAMALMERRSEVLGRWLKNDLFLTVLEDYDQEDLPSGIAFGDVITDAIDGLTIDTQGRKLIEAFIADIAAEERGSLVWRVMALNQRDARPELQNYLRSAEQKKDTPMASIGAAWGAFTAGAAQLKKLVGHYKDMSELSQKTEAKAPWEKALKNTGADRFAVTVGTYMLKRLRLQDYGETVGSAMVTHLLSTRAFMSELESQNLINLRAKLEPAYARFFKEKLEQYRQDPATRNGAMALALADAERNKELGTRVLRAAWAQASDKAKSAIRLAAIAGSLELVNFLNILVKSDKGSKDYAQLLSSGISMSSTYMLAANKVTEELYDKLYNGSSRSVANTKALGKLLGGTASGVSLLLDYSAIDEYVGNRNALALAYVIKAFADFSASASQLLTALSHSAPVVQRAFGGQRAVVFFNGLEDYLVKEGGKKAALKAGSGLSVRLLGKAMLRLGTWQVTLVLIGVDALIWYLTPDELEKWCEQNYFGIVRAPGAFGFGGSDPKFKTGKEQSEAFDKAVGAMGIAAPAASNKSDPH</sequence>
<dbReference type="NCBIfam" id="NF041559">
    <property type="entry name" value="BTH_I2691_fam"/>
    <property type="match status" value="1"/>
</dbReference>
<dbReference type="EMBL" id="CP038228">
    <property type="protein sequence ID" value="QDI03844.1"/>
    <property type="molecule type" value="Genomic_DNA"/>
</dbReference>
<name>A0A514ECV7_9XANT</name>
<feature type="domain" description="Toxin VasX N-terminal region" evidence="2">
    <location>
        <begin position="56"/>
        <end position="216"/>
    </location>
</feature>
<evidence type="ECO:0000259" key="2">
    <source>
        <dbReference type="Pfam" id="PF20249"/>
    </source>
</evidence>
<gene>
    <name evidence="3" type="ORF">E4A48_09145</name>
</gene>
<dbReference type="Proteomes" id="UP000319349">
    <property type="component" value="Chromosome"/>
</dbReference>
<protein>
    <recommendedName>
        <fullName evidence="2">Toxin VasX N-terminal region domain-containing protein</fullName>
    </recommendedName>
</protein>
<dbReference type="Pfam" id="PF20249">
    <property type="entry name" value="VasX_N"/>
    <property type="match status" value="1"/>
</dbReference>
<reference evidence="3 4" key="1">
    <citation type="submission" date="2019-03" db="EMBL/GenBank/DDBJ databases">
        <title>Tal1 in Xanthomonas translucens pv. cerealis Contributes to Virulence in Bacterial Leaf Streak of Wheat.</title>
        <authorList>
            <person name="Shah S.M.A."/>
            <person name="Haq F."/>
            <person name="Ma W."/>
            <person name="Xu X."/>
            <person name="Wang S."/>
            <person name="Xu Z."/>
            <person name="Zou L."/>
            <person name="Zhu B."/>
            <person name="Chen G."/>
        </authorList>
    </citation>
    <scope>NUCLEOTIDE SEQUENCE [LARGE SCALE GENOMIC DNA]</scope>
    <source>
        <strain evidence="3 4">01</strain>
    </source>
</reference>
<evidence type="ECO:0000313" key="3">
    <source>
        <dbReference type="EMBL" id="QDI03844.1"/>
    </source>
</evidence>
<accession>A0A514ECV7</accession>
<organism evidence="3 4">
    <name type="scientific">Xanthomonas cerealis pv. cerealis</name>
    <dbReference type="NCBI Taxonomy" id="152263"/>
    <lineage>
        <taxon>Bacteria</taxon>
        <taxon>Pseudomonadati</taxon>
        <taxon>Pseudomonadota</taxon>
        <taxon>Gammaproteobacteria</taxon>
        <taxon>Lysobacterales</taxon>
        <taxon>Lysobacteraceae</taxon>
        <taxon>Xanthomonas</taxon>
        <taxon>Xanthomonas translucens group</taxon>
        <taxon>Xanthomonas cerealis</taxon>
    </lineage>
</organism>
<dbReference type="RefSeq" id="WP_142742294.1">
    <property type="nucleotide sequence ID" value="NZ_CP038228.1"/>
</dbReference>
<proteinExistence type="predicted"/>